<dbReference type="CDD" id="cd05466">
    <property type="entry name" value="PBP2_LTTR_substrate"/>
    <property type="match status" value="1"/>
</dbReference>
<gene>
    <name evidence="6" type="ORF">TBH_C0896</name>
</gene>
<evidence type="ECO:0000256" key="1">
    <source>
        <dbReference type="ARBA" id="ARBA00009437"/>
    </source>
</evidence>
<dbReference type="GO" id="GO:0003677">
    <property type="term" value="F:DNA binding"/>
    <property type="evidence" value="ECO:0007669"/>
    <property type="project" value="UniProtKB-KW"/>
</dbReference>
<dbReference type="SUPFAM" id="SSF53850">
    <property type="entry name" value="Periplasmic binding protein-like II"/>
    <property type="match status" value="1"/>
</dbReference>
<dbReference type="PROSITE" id="PS50931">
    <property type="entry name" value="HTH_LYSR"/>
    <property type="match status" value="1"/>
</dbReference>
<dbReference type="PANTHER" id="PTHR30419:SF8">
    <property type="entry name" value="NITROGEN ASSIMILATION TRANSCRIPTIONAL ACTIVATOR-RELATED"/>
    <property type="match status" value="1"/>
</dbReference>
<dbReference type="EMBL" id="AP012273">
    <property type="protein sequence ID" value="BAO43830.1"/>
    <property type="molecule type" value="Genomic_DNA"/>
</dbReference>
<keyword evidence="4" id="KW-0804">Transcription</keyword>
<dbReference type="SUPFAM" id="SSF46785">
    <property type="entry name" value="Winged helix' DNA-binding domain"/>
    <property type="match status" value="1"/>
</dbReference>
<evidence type="ECO:0000259" key="5">
    <source>
        <dbReference type="PROSITE" id="PS50931"/>
    </source>
</evidence>
<evidence type="ECO:0000313" key="6">
    <source>
        <dbReference type="EMBL" id="BAO43830.1"/>
    </source>
</evidence>
<dbReference type="InterPro" id="IPR050950">
    <property type="entry name" value="HTH-type_LysR_regulators"/>
</dbReference>
<dbReference type="InterPro" id="IPR036390">
    <property type="entry name" value="WH_DNA-bd_sf"/>
</dbReference>
<dbReference type="KEGG" id="tbn:TBH_C0896"/>
<dbReference type="Gene3D" id="1.10.10.10">
    <property type="entry name" value="Winged helix-like DNA-binding domain superfamily/Winged helix DNA-binding domain"/>
    <property type="match status" value="1"/>
</dbReference>
<dbReference type="Gene3D" id="3.40.190.10">
    <property type="entry name" value="Periplasmic binding protein-like II"/>
    <property type="match status" value="2"/>
</dbReference>
<dbReference type="Pfam" id="PF00126">
    <property type="entry name" value="HTH_1"/>
    <property type="match status" value="1"/>
</dbReference>
<dbReference type="InterPro" id="IPR005119">
    <property type="entry name" value="LysR_subst-bd"/>
</dbReference>
<keyword evidence="7" id="KW-1185">Reference proteome</keyword>
<evidence type="ECO:0000256" key="3">
    <source>
        <dbReference type="ARBA" id="ARBA00023125"/>
    </source>
</evidence>
<evidence type="ECO:0000256" key="2">
    <source>
        <dbReference type="ARBA" id="ARBA00023015"/>
    </source>
</evidence>
<organism evidence="6 7">
    <name type="scientific">Thiolapillus brandeum</name>
    <dbReference type="NCBI Taxonomy" id="1076588"/>
    <lineage>
        <taxon>Bacteria</taxon>
        <taxon>Pseudomonadati</taxon>
        <taxon>Pseudomonadota</taxon>
        <taxon>Gammaproteobacteria</taxon>
        <taxon>Chromatiales</taxon>
        <taxon>Sedimenticolaceae</taxon>
        <taxon>Thiolapillus</taxon>
    </lineage>
</organism>
<dbReference type="PANTHER" id="PTHR30419">
    <property type="entry name" value="HTH-TYPE TRANSCRIPTIONAL REGULATOR YBHD"/>
    <property type="match status" value="1"/>
</dbReference>
<dbReference type="PRINTS" id="PR00039">
    <property type="entry name" value="HTHLYSR"/>
</dbReference>
<sequence length="314" mass="34926">MPNTKKNLYYKQNRLKQLRAFCAAAQAGSISLAAEQLFLSQPTVTLQIQALERDMQVVLFERRGPKISLTPEGVVLNEIARPLVDGIEGLEENFNAHFGRLDSGELNIAAGESTTLYILPEYIKRFSLAYPGIKLKLHNVTGRDGMAMLRADEADLAVGSMLEVPDDIIYHPSMSYSPTLITPLDHPLAGRKKVTLQDICPHGLILPPRHLATWRFLELVFSQAGLKFKVSLEAGGWEIIKKYVELGMGISIVTGVCLTGEEKLVTTPMDEYIPKRSYGVVVRRGKFLSPQAQAFIDMMDPDFFREGFSDRGVA</sequence>
<name>A0A7U6GHQ1_9GAMM</name>
<dbReference type="AlphaFoldDB" id="A0A7U6GHQ1"/>
<dbReference type="InterPro" id="IPR000847">
    <property type="entry name" value="LysR_HTH_N"/>
</dbReference>
<dbReference type="GO" id="GO:0005829">
    <property type="term" value="C:cytosol"/>
    <property type="evidence" value="ECO:0007669"/>
    <property type="project" value="TreeGrafter"/>
</dbReference>
<evidence type="ECO:0000313" key="7">
    <source>
        <dbReference type="Proteomes" id="UP000031631"/>
    </source>
</evidence>
<dbReference type="OrthoDB" id="5964649at2"/>
<proteinExistence type="inferred from homology"/>
<reference evidence="6 7" key="1">
    <citation type="journal article" date="2014" name="PLoS ONE">
        <title>Physiological and genomic features of a novel sulfur-oxidizing gammaproteobacterium belonging to a previously uncultivated symbiotic lineage isolated from a hydrothermal vent.</title>
        <authorList>
            <person name="Nunoura T."/>
            <person name="Takaki Y."/>
            <person name="Kazama H."/>
            <person name="Kakuta J."/>
            <person name="Shimamura S."/>
            <person name="Makita H."/>
            <person name="Hirai M."/>
            <person name="Miyazaki M."/>
            <person name="Takai K."/>
        </authorList>
    </citation>
    <scope>NUCLEOTIDE SEQUENCE [LARGE SCALE GENOMIC DNA]</scope>
    <source>
        <strain evidence="6 7">Hiromi1</strain>
    </source>
</reference>
<dbReference type="Pfam" id="PF03466">
    <property type="entry name" value="LysR_substrate"/>
    <property type="match status" value="1"/>
</dbReference>
<accession>A0A7U6GHQ1</accession>
<dbReference type="GO" id="GO:0003700">
    <property type="term" value="F:DNA-binding transcription factor activity"/>
    <property type="evidence" value="ECO:0007669"/>
    <property type="project" value="InterPro"/>
</dbReference>
<protein>
    <submittedName>
        <fullName evidence="6">LysR family transcriptional regulator</fullName>
    </submittedName>
</protein>
<keyword evidence="2" id="KW-0805">Transcription regulation</keyword>
<dbReference type="InterPro" id="IPR036388">
    <property type="entry name" value="WH-like_DNA-bd_sf"/>
</dbReference>
<keyword evidence="3" id="KW-0238">DNA-binding</keyword>
<feature type="domain" description="HTH lysR-type" evidence="5">
    <location>
        <begin position="13"/>
        <end position="70"/>
    </location>
</feature>
<comment type="similarity">
    <text evidence="1">Belongs to the LysR transcriptional regulatory family.</text>
</comment>
<evidence type="ECO:0000256" key="4">
    <source>
        <dbReference type="ARBA" id="ARBA00023163"/>
    </source>
</evidence>
<dbReference type="Proteomes" id="UP000031631">
    <property type="component" value="Chromosome"/>
</dbReference>
<dbReference type="RefSeq" id="WP_041065946.1">
    <property type="nucleotide sequence ID" value="NZ_AP012273.1"/>
</dbReference>